<protein>
    <submittedName>
        <fullName evidence="2">Non-ribosomal peptide synthetase</fullName>
    </submittedName>
</protein>
<dbReference type="Pfam" id="PF00668">
    <property type="entry name" value="Condensation"/>
    <property type="match status" value="1"/>
</dbReference>
<dbReference type="Proteomes" id="UP000076962">
    <property type="component" value="Unassembled WGS sequence"/>
</dbReference>
<sequence length="85" mass="9785">MNKYWKNINDMMTTHYPLSSPQLDIWFDQILYPNVPLYNTGGYVRIEGPIDPAQFEKAINQVIGENDALRTLIHEGESLPTQTFA</sequence>
<gene>
    <name evidence="2" type="ORF">THIOM_002168</name>
</gene>
<dbReference type="EMBL" id="LUTY01001207">
    <property type="protein sequence ID" value="OAD22048.1"/>
    <property type="molecule type" value="Genomic_DNA"/>
</dbReference>
<dbReference type="GO" id="GO:0003824">
    <property type="term" value="F:catalytic activity"/>
    <property type="evidence" value="ECO:0007669"/>
    <property type="project" value="InterPro"/>
</dbReference>
<dbReference type="InterPro" id="IPR001242">
    <property type="entry name" value="Condensation_dom"/>
</dbReference>
<keyword evidence="3" id="KW-1185">Reference proteome</keyword>
<dbReference type="AlphaFoldDB" id="A0A176S2A1"/>
<name>A0A176S2A1_9GAMM</name>
<dbReference type="InterPro" id="IPR023213">
    <property type="entry name" value="CAT-like_dom_sf"/>
</dbReference>
<feature type="non-terminal residue" evidence="2">
    <location>
        <position position="85"/>
    </location>
</feature>
<accession>A0A176S2A1</accession>
<organism evidence="2 3">
    <name type="scientific">Candidatus Thiomargarita nelsonii</name>
    <dbReference type="NCBI Taxonomy" id="1003181"/>
    <lineage>
        <taxon>Bacteria</taxon>
        <taxon>Pseudomonadati</taxon>
        <taxon>Pseudomonadota</taxon>
        <taxon>Gammaproteobacteria</taxon>
        <taxon>Thiotrichales</taxon>
        <taxon>Thiotrichaceae</taxon>
        <taxon>Thiomargarita</taxon>
    </lineage>
</organism>
<dbReference type="SUPFAM" id="SSF52777">
    <property type="entry name" value="CoA-dependent acyltransferases"/>
    <property type="match status" value="1"/>
</dbReference>
<evidence type="ECO:0000259" key="1">
    <source>
        <dbReference type="Pfam" id="PF00668"/>
    </source>
</evidence>
<reference evidence="2 3" key="1">
    <citation type="submission" date="2016-05" db="EMBL/GenBank/DDBJ databases">
        <title>Single-cell genome of chain-forming Candidatus Thiomargarita nelsonii and comparison to other large sulfur-oxidizing bacteria.</title>
        <authorList>
            <person name="Winkel M."/>
            <person name="Salman V."/>
            <person name="Woyke T."/>
            <person name="Schulz-Vogt H."/>
            <person name="Richter M."/>
            <person name="Flood B."/>
            <person name="Bailey J."/>
            <person name="Amann R."/>
            <person name="Mussmann M."/>
        </authorList>
    </citation>
    <scope>NUCLEOTIDE SEQUENCE [LARGE SCALE GENOMIC DNA]</scope>
    <source>
        <strain evidence="2 3">THI036</strain>
    </source>
</reference>
<proteinExistence type="predicted"/>
<comment type="caution">
    <text evidence="2">The sequence shown here is derived from an EMBL/GenBank/DDBJ whole genome shotgun (WGS) entry which is preliminary data.</text>
</comment>
<evidence type="ECO:0000313" key="3">
    <source>
        <dbReference type="Proteomes" id="UP000076962"/>
    </source>
</evidence>
<evidence type="ECO:0000313" key="2">
    <source>
        <dbReference type="EMBL" id="OAD22048.1"/>
    </source>
</evidence>
<dbReference type="Gene3D" id="3.30.559.10">
    <property type="entry name" value="Chloramphenicol acetyltransferase-like domain"/>
    <property type="match status" value="1"/>
</dbReference>
<feature type="domain" description="Condensation" evidence="1">
    <location>
        <begin position="13"/>
        <end position="83"/>
    </location>
</feature>